<feature type="compositionally biased region" description="Basic and acidic residues" evidence="1">
    <location>
        <begin position="448"/>
        <end position="460"/>
    </location>
</feature>
<evidence type="ECO:0000313" key="4">
    <source>
        <dbReference type="Proteomes" id="UP001338125"/>
    </source>
</evidence>
<feature type="compositionally biased region" description="Low complexity" evidence="1">
    <location>
        <begin position="164"/>
        <end position="181"/>
    </location>
</feature>
<dbReference type="Proteomes" id="UP001338125">
    <property type="component" value="Unassembled WGS sequence"/>
</dbReference>
<comment type="caution">
    <text evidence="3">The sequence shown here is derived from an EMBL/GenBank/DDBJ whole genome shotgun (WGS) entry which is preliminary data.</text>
</comment>
<dbReference type="Pfam" id="PF10263">
    <property type="entry name" value="SprT-like"/>
    <property type="match status" value="1"/>
</dbReference>
<accession>A0ABR0SKQ3</accession>
<organism evidence="3 4">
    <name type="scientific">Cladobotryum mycophilum</name>
    <dbReference type="NCBI Taxonomy" id="491253"/>
    <lineage>
        <taxon>Eukaryota</taxon>
        <taxon>Fungi</taxon>
        <taxon>Dikarya</taxon>
        <taxon>Ascomycota</taxon>
        <taxon>Pezizomycotina</taxon>
        <taxon>Sordariomycetes</taxon>
        <taxon>Hypocreomycetidae</taxon>
        <taxon>Hypocreales</taxon>
        <taxon>Hypocreaceae</taxon>
        <taxon>Cladobotryum</taxon>
    </lineage>
</organism>
<gene>
    <name evidence="3" type="ORF">PT974_06155</name>
</gene>
<protein>
    <recommendedName>
        <fullName evidence="2">SprT-like domain-containing protein</fullName>
    </recommendedName>
</protein>
<feature type="region of interest" description="Disordered" evidence="1">
    <location>
        <begin position="404"/>
        <end position="475"/>
    </location>
</feature>
<feature type="compositionally biased region" description="Pro residues" evidence="1">
    <location>
        <begin position="136"/>
        <end position="150"/>
    </location>
</feature>
<feature type="domain" description="SprT-like" evidence="2">
    <location>
        <begin position="261"/>
        <end position="374"/>
    </location>
</feature>
<name>A0ABR0SKQ3_9HYPO</name>
<evidence type="ECO:0000256" key="1">
    <source>
        <dbReference type="SAM" id="MobiDB-lite"/>
    </source>
</evidence>
<sequence length="475" mass="51744">MFNGVLGCWRGNPHGDAASSTTAPGQVAAYLESGGHNGAGFGPSGKRRVVYAADSATSGCTPSCRGITKRPRLDDWGRVVGYHGQGGCDFDYATAVDPVAEAAAAAAARGPTPLDRNGSIHVKNLAFLVIREREPSPPPTPTPPPPPMSPEPRIGIHPPPHPPGVASHGPAAPPLIGGPAPMERTVSGISISSDTSTVQSPCDDEGDASLLSDLAAANLVRRHVASIRYRHRDSQHGRILKSLINPKSRGADFPLDNDALRSIFSAANELFFANRLSQRVKWDWSHPASAQYESHIVGTTALRRSARLGGYETLIVLSSPILKDTKYNRRLLISTFLHEMIHSFLFITCGFKARQCGGHTEGFRQVAEIMDEWVGKENLRLRDMEADLERFIEDDFIQDPMPHLNSHSNNHYGGSSGSKNEAAWRGPERRYQEPNYPTIQAPQPYRGHPGEWEWHDREGFRAPGVHPGGSTSYYP</sequence>
<keyword evidence="4" id="KW-1185">Reference proteome</keyword>
<proteinExistence type="predicted"/>
<dbReference type="InterPro" id="IPR006640">
    <property type="entry name" value="SprT-like_domain"/>
</dbReference>
<feature type="region of interest" description="Disordered" evidence="1">
    <location>
        <begin position="132"/>
        <end position="186"/>
    </location>
</feature>
<evidence type="ECO:0000259" key="2">
    <source>
        <dbReference type="Pfam" id="PF10263"/>
    </source>
</evidence>
<evidence type="ECO:0000313" key="3">
    <source>
        <dbReference type="EMBL" id="KAK5992739.1"/>
    </source>
</evidence>
<dbReference type="EMBL" id="JAVFKD010000012">
    <property type="protein sequence ID" value="KAK5992739.1"/>
    <property type="molecule type" value="Genomic_DNA"/>
</dbReference>
<feature type="compositionally biased region" description="Low complexity" evidence="1">
    <location>
        <begin position="404"/>
        <end position="413"/>
    </location>
</feature>
<reference evidence="3 4" key="1">
    <citation type="submission" date="2024-01" db="EMBL/GenBank/DDBJ databases">
        <title>Complete genome of Cladobotryum mycophilum ATHUM6906.</title>
        <authorList>
            <person name="Christinaki A.C."/>
            <person name="Myridakis A.I."/>
            <person name="Kouvelis V.N."/>
        </authorList>
    </citation>
    <scope>NUCLEOTIDE SEQUENCE [LARGE SCALE GENOMIC DNA]</scope>
    <source>
        <strain evidence="3 4">ATHUM6906</strain>
    </source>
</reference>